<feature type="domain" description="DUF1559" evidence="2">
    <location>
        <begin position="51"/>
        <end position="313"/>
    </location>
</feature>
<gene>
    <name evidence="3" type="ORF">Pla175_23070</name>
</gene>
<sequence>MSVSETALRRTGVEKFSWRPKRRSEGFTLVELLVVIAIIGILVAMLLPAVQSARESARRTQCVNKCKQWGIAMHLHHDSQGELPFGSKRDPRQTWVMTLWPYIEESATSVTADLSKAFHVAPNTINDGSMSGATGHKVDLYYCPSDEGSDQLGGGHNRRRGNYVVNWGNVTYGQTAGAIRGQTVDDMPKAPFSHIGGDRNKPRKTAFRNITDGTSHTLLMSETLKGWSINDDDWRGDIMNDDGGFRFHTLVTPNSSVADIIINGWFQETGDPNMPAIAGERSRQVAAARSRHPGGVNAVLCDGSVTFFSEDINIAAWMALGTMDGGEAGEQL</sequence>
<evidence type="ECO:0000259" key="2">
    <source>
        <dbReference type="Pfam" id="PF07596"/>
    </source>
</evidence>
<keyword evidence="1" id="KW-0812">Transmembrane</keyword>
<dbReference type="KEGG" id="pnd:Pla175_23070"/>
<dbReference type="InterPro" id="IPR027558">
    <property type="entry name" value="Pre_pil_HX9DG_C"/>
</dbReference>
<evidence type="ECO:0000313" key="4">
    <source>
        <dbReference type="Proteomes" id="UP000317429"/>
    </source>
</evidence>
<keyword evidence="4" id="KW-1185">Reference proteome</keyword>
<proteinExistence type="predicted"/>
<evidence type="ECO:0000256" key="1">
    <source>
        <dbReference type="SAM" id="Phobius"/>
    </source>
</evidence>
<name>A0A518DBT4_9BACT</name>
<dbReference type="PANTHER" id="PTHR30093">
    <property type="entry name" value="GENERAL SECRETION PATHWAY PROTEIN G"/>
    <property type="match status" value="1"/>
</dbReference>
<keyword evidence="1" id="KW-0472">Membrane</keyword>
<accession>A0A518DBT4</accession>
<dbReference type="PANTHER" id="PTHR30093:SF2">
    <property type="entry name" value="TYPE II SECRETION SYSTEM PROTEIN H"/>
    <property type="match status" value="1"/>
</dbReference>
<keyword evidence="1" id="KW-1133">Transmembrane helix</keyword>
<dbReference type="EMBL" id="CP036291">
    <property type="protein sequence ID" value="QDU88923.1"/>
    <property type="molecule type" value="Genomic_DNA"/>
</dbReference>
<dbReference type="OrthoDB" id="270727at2"/>
<feature type="transmembrane region" description="Helical" evidence="1">
    <location>
        <begin position="29"/>
        <end position="50"/>
    </location>
</feature>
<protein>
    <submittedName>
        <fullName evidence="3">Putative major pilin subunit</fullName>
    </submittedName>
</protein>
<dbReference type="NCBIfam" id="TIGR04294">
    <property type="entry name" value="pre_pil_HX9DG"/>
    <property type="match status" value="1"/>
</dbReference>
<dbReference type="RefSeq" id="WP_145284471.1">
    <property type="nucleotide sequence ID" value="NZ_CP036291.1"/>
</dbReference>
<dbReference type="Proteomes" id="UP000317429">
    <property type="component" value="Chromosome"/>
</dbReference>
<dbReference type="NCBIfam" id="TIGR02532">
    <property type="entry name" value="IV_pilin_GFxxxE"/>
    <property type="match status" value="1"/>
</dbReference>
<dbReference type="SUPFAM" id="SSF54523">
    <property type="entry name" value="Pili subunits"/>
    <property type="match status" value="1"/>
</dbReference>
<reference evidence="3 4" key="1">
    <citation type="submission" date="2019-02" db="EMBL/GenBank/DDBJ databases">
        <title>Deep-cultivation of Planctomycetes and their phenomic and genomic characterization uncovers novel biology.</title>
        <authorList>
            <person name="Wiegand S."/>
            <person name="Jogler M."/>
            <person name="Boedeker C."/>
            <person name="Pinto D."/>
            <person name="Vollmers J."/>
            <person name="Rivas-Marin E."/>
            <person name="Kohn T."/>
            <person name="Peeters S.H."/>
            <person name="Heuer A."/>
            <person name="Rast P."/>
            <person name="Oberbeckmann S."/>
            <person name="Bunk B."/>
            <person name="Jeske O."/>
            <person name="Meyerdierks A."/>
            <person name="Storesund J.E."/>
            <person name="Kallscheuer N."/>
            <person name="Luecker S."/>
            <person name="Lage O.M."/>
            <person name="Pohl T."/>
            <person name="Merkel B.J."/>
            <person name="Hornburger P."/>
            <person name="Mueller R.-W."/>
            <person name="Bruemmer F."/>
            <person name="Labrenz M."/>
            <person name="Spormann A.M."/>
            <person name="Op den Camp H."/>
            <person name="Overmann J."/>
            <person name="Amann R."/>
            <person name="Jetten M.S.M."/>
            <person name="Mascher T."/>
            <person name="Medema M.H."/>
            <person name="Devos D.P."/>
            <person name="Kaster A.-K."/>
            <person name="Ovreas L."/>
            <person name="Rohde M."/>
            <person name="Galperin M.Y."/>
            <person name="Jogler C."/>
        </authorList>
    </citation>
    <scope>NUCLEOTIDE SEQUENCE [LARGE SCALE GENOMIC DNA]</scope>
    <source>
        <strain evidence="3 4">Pla175</strain>
    </source>
</reference>
<evidence type="ECO:0000313" key="3">
    <source>
        <dbReference type="EMBL" id="QDU88923.1"/>
    </source>
</evidence>
<organism evidence="3 4">
    <name type="scientific">Pirellulimonas nuda</name>
    <dbReference type="NCBI Taxonomy" id="2528009"/>
    <lineage>
        <taxon>Bacteria</taxon>
        <taxon>Pseudomonadati</taxon>
        <taxon>Planctomycetota</taxon>
        <taxon>Planctomycetia</taxon>
        <taxon>Pirellulales</taxon>
        <taxon>Lacipirellulaceae</taxon>
        <taxon>Pirellulimonas</taxon>
    </lineage>
</organism>
<dbReference type="Pfam" id="PF07596">
    <property type="entry name" value="SBP_bac_10"/>
    <property type="match status" value="1"/>
</dbReference>
<dbReference type="Gene3D" id="3.30.700.10">
    <property type="entry name" value="Glycoprotein, Type 4 Pilin"/>
    <property type="match status" value="1"/>
</dbReference>
<dbReference type="InterPro" id="IPR045584">
    <property type="entry name" value="Pilin-like"/>
</dbReference>
<dbReference type="AlphaFoldDB" id="A0A518DBT4"/>
<dbReference type="Pfam" id="PF07963">
    <property type="entry name" value="N_methyl"/>
    <property type="match status" value="1"/>
</dbReference>
<dbReference type="InterPro" id="IPR011453">
    <property type="entry name" value="DUF1559"/>
</dbReference>
<dbReference type="InterPro" id="IPR012902">
    <property type="entry name" value="N_methyl_site"/>
</dbReference>
<dbReference type="PROSITE" id="PS00409">
    <property type="entry name" value="PROKAR_NTER_METHYL"/>
    <property type="match status" value="1"/>
</dbReference>